<keyword evidence="6" id="KW-0472">Membrane</keyword>
<dbReference type="PANTHER" id="PTHR30026:SF20">
    <property type="entry name" value="OUTER MEMBRANE PROTEIN TOLC"/>
    <property type="match status" value="1"/>
</dbReference>
<keyword evidence="9" id="KW-0732">Signal</keyword>
<reference evidence="10 11" key="1">
    <citation type="submission" date="2018-06" db="EMBL/GenBank/DDBJ databases">
        <title>Mucibacter soli gen. nov., sp. nov., a new member of the family Chitinophagaceae producing mucin.</title>
        <authorList>
            <person name="Kim M.-K."/>
            <person name="Park S."/>
            <person name="Kim T.-S."/>
            <person name="Joung Y."/>
            <person name="Han J.-H."/>
            <person name="Kim S.B."/>
        </authorList>
    </citation>
    <scope>NUCLEOTIDE SEQUENCE [LARGE SCALE GENOMIC DNA]</scope>
    <source>
        <strain evidence="10 11">R1-15</strain>
    </source>
</reference>
<evidence type="ECO:0000256" key="7">
    <source>
        <dbReference type="ARBA" id="ARBA00023237"/>
    </source>
</evidence>
<evidence type="ECO:0000313" key="10">
    <source>
        <dbReference type="EMBL" id="PZF74888.1"/>
    </source>
</evidence>
<evidence type="ECO:0000256" key="6">
    <source>
        <dbReference type="ARBA" id="ARBA00023136"/>
    </source>
</evidence>
<evidence type="ECO:0000256" key="3">
    <source>
        <dbReference type="ARBA" id="ARBA00022448"/>
    </source>
</evidence>
<evidence type="ECO:0000256" key="1">
    <source>
        <dbReference type="ARBA" id="ARBA00004442"/>
    </source>
</evidence>
<feature type="chain" id="PRO_5016165098" evidence="9">
    <location>
        <begin position="25"/>
        <end position="460"/>
    </location>
</feature>
<keyword evidence="11" id="KW-1185">Reference proteome</keyword>
<keyword evidence="7" id="KW-0998">Cell outer membrane</keyword>
<evidence type="ECO:0000256" key="8">
    <source>
        <dbReference type="SAM" id="MobiDB-lite"/>
    </source>
</evidence>
<dbReference type="InterPro" id="IPR051906">
    <property type="entry name" value="TolC-like"/>
</dbReference>
<dbReference type="Gene3D" id="1.20.1600.10">
    <property type="entry name" value="Outer membrane efflux proteins (OEP)"/>
    <property type="match status" value="1"/>
</dbReference>
<dbReference type="RefSeq" id="WP_110997094.1">
    <property type="nucleotide sequence ID" value="NZ_QKTW01000002.1"/>
</dbReference>
<sequence length="460" mass="50262">MRHSRIIKGLSTFALGMMVFAAEAQDTRVITLNEAVDMSLNNSKQLKLSSAKIEEATAALREQRNRRLPDLGASGAFYRLNNPQLDLKYKSNSGGSGGGTGGSESSSMPTVNQITYGMINLSIPLFNGLQISSGVQSAKYLELAAKLDADKDKEEIIQNTIAAYSNLYKAKESVDLVKEDLRQADQRVNDFSNLEKNGLMARNDLLKAQLQASNVQLSLLDAENNYKITNINMNLMLGLPETTELIADSASLRSDMQDKGITEWENTAFANRKDAQALNYRAQAATASIKAQKGAYFPSIALGGGYVAADIQNFLSVSSAMNGGVTLSYSASSIWKNGAKVAQAKSRLNQVEINQSMLADNIRIQINQAYQNYLLSLKKIDVYSKAVEQANENYKIVKNKHENSLATTTDLLDADVAQLQSKLNFAYAKADAVVAYKKLLQTAGILDFQSTTQQQQTEAK</sequence>
<comment type="similarity">
    <text evidence="2">Belongs to the outer membrane factor (OMF) (TC 1.B.17) family.</text>
</comment>
<gene>
    <name evidence="10" type="ORF">DN068_01445</name>
</gene>
<dbReference type="Proteomes" id="UP000248745">
    <property type="component" value="Unassembled WGS sequence"/>
</dbReference>
<evidence type="ECO:0000256" key="9">
    <source>
        <dbReference type="SAM" id="SignalP"/>
    </source>
</evidence>
<dbReference type="AlphaFoldDB" id="A0A2W2B4A7"/>
<accession>A0A2W2B4A7</accession>
<dbReference type="InterPro" id="IPR003423">
    <property type="entry name" value="OMP_efflux"/>
</dbReference>
<comment type="caution">
    <text evidence="10">The sequence shown here is derived from an EMBL/GenBank/DDBJ whole genome shotgun (WGS) entry which is preliminary data.</text>
</comment>
<evidence type="ECO:0000256" key="4">
    <source>
        <dbReference type="ARBA" id="ARBA00022452"/>
    </source>
</evidence>
<feature type="region of interest" description="Disordered" evidence="8">
    <location>
        <begin position="89"/>
        <end position="108"/>
    </location>
</feature>
<dbReference type="OrthoDB" id="680214at2"/>
<name>A0A2W2B4A7_9BACT</name>
<feature type="signal peptide" evidence="9">
    <location>
        <begin position="1"/>
        <end position="24"/>
    </location>
</feature>
<dbReference type="GO" id="GO:0009279">
    <property type="term" value="C:cell outer membrane"/>
    <property type="evidence" value="ECO:0007669"/>
    <property type="project" value="UniProtKB-SubCell"/>
</dbReference>
<evidence type="ECO:0000256" key="5">
    <source>
        <dbReference type="ARBA" id="ARBA00022692"/>
    </source>
</evidence>
<keyword evidence="3" id="KW-0813">Transport</keyword>
<dbReference type="PANTHER" id="PTHR30026">
    <property type="entry name" value="OUTER MEMBRANE PROTEIN TOLC"/>
    <property type="match status" value="1"/>
</dbReference>
<dbReference type="GO" id="GO:0015288">
    <property type="term" value="F:porin activity"/>
    <property type="evidence" value="ECO:0007669"/>
    <property type="project" value="TreeGrafter"/>
</dbReference>
<protein>
    <submittedName>
        <fullName evidence="10">TolC family protein</fullName>
    </submittedName>
</protein>
<dbReference type="EMBL" id="QKTW01000002">
    <property type="protein sequence ID" value="PZF74888.1"/>
    <property type="molecule type" value="Genomic_DNA"/>
</dbReference>
<evidence type="ECO:0000313" key="11">
    <source>
        <dbReference type="Proteomes" id="UP000248745"/>
    </source>
</evidence>
<evidence type="ECO:0000256" key="2">
    <source>
        <dbReference type="ARBA" id="ARBA00007613"/>
    </source>
</evidence>
<proteinExistence type="inferred from homology"/>
<dbReference type="Pfam" id="PF02321">
    <property type="entry name" value="OEP"/>
    <property type="match status" value="2"/>
</dbReference>
<dbReference type="GO" id="GO:1990281">
    <property type="term" value="C:efflux pump complex"/>
    <property type="evidence" value="ECO:0007669"/>
    <property type="project" value="TreeGrafter"/>
</dbReference>
<organism evidence="10 11">
    <name type="scientific">Taibaiella soli</name>
    <dbReference type="NCBI Taxonomy" id="1649169"/>
    <lineage>
        <taxon>Bacteria</taxon>
        <taxon>Pseudomonadati</taxon>
        <taxon>Bacteroidota</taxon>
        <taxon>Chitinophagia</taxon>
        <taxon>Chitinophagales</taxon>
        <taxon>Chitinophagaceae</taxon>
        <taxon>Taibaiella</taxon>
    </lineage>
</organism>
<dbReference type="GO" id="GO:0015562">
    <property type="term" value="F:efflux transmembrane transporter activity"/>
    <property type="evidence" value="ECO:0007669"/>
    <property type="project" value="InterPro"/>
</dbReference>
<dbReference type="SUPFAM" id="SSF56954">
    <property type="entry name" value="Outer membrane efflux proteins (OEP)"/>
    <property type="match status" value="1"/>
</dbReference>
<comment type="subcellular location">
    <subcellularLocation>
        <location evidence="1">Cell outer membrane</location>
    </subcellularLocation>
</comment>
<keyword evidence="4" id="KW-1134">Transmembrane beta strand</keyword>
<keyword evidence="5" id="KW-0812">Transmembrane</keyword>